<evidence type="ECO:0000256" key="3">
    <source>
        <dbReference type="SAM" id="SignalP"/>
    </source>
</evidence>
<evidence type="ECO:0000256" key="2">
    <source>
        <dbReference type="SAM" id="Phobius"/>
    </source>
</evidence>
<feature type="compositionally biased region" description="Basic and acidic residues" evidence="1">
    <location>
        <begin position="36"/>
        <end position="49"/>
    </location>
</feature>
<dbReference type="AlphaFoldDB" id="A0A2N5VWT3"/>
<keyword evidence="2" id="KW-0472">Membrane</keyword>
<sequence>MRIPIIYLGLLLPLVSAALRRSRRLAQLVNAQPSEPHADMPRVSQRRELSGYTPPVPSVSGESSAPDPLVVPHVAEEEEGQSSPNPWALYSDMTHGPGCNQDKALVSAHFDGECIKDGCKGRVSNQYYQSKCPLCQAYRPERTYTAGRFRKFGIHPLGVPATQGSHDQFWRPRDRTEVSVIPTTPLRQGRGVAAGPIGSPKRSLRPVQLHEVVTGRDIAVNAKGAVTGVALVTVVCIASIVTLPICWVTGPREGRHFDEPFVPPCMHTFKPVSSTPVDGAIPLPQPRIPSLSM</sequence>
<evidence type="ECO:0000256" key="1">
    <source>
        <dbReference type="SAM" id="MobiDB-lite"/>
    </source>
</evidence>
<feature type="signal peptide" evidence="3">
    <location>
        <begin position="1"/>
        <end position="17"/>
    </location>
</feature>
<dbReference type="Proteomes" id="UP000235388">
    <property type="component" value="Unassembled WGS sequence"/>
</dbReference>
<comment type="caution">
    <text evidence="4">The sequence shown here is derived from an EMBL/GenBank/DDBJ whole genome shotgun (WGS) entry which is preliminary data.</text>
</comment>
<reference evidence="4 5" key="1">
    <citation type="submission" date="2017-11" db="EMBL/GenBank/DDBJ databases">
        <title>De novo assembly and phasing of dikaryotic genomes from two isolates of Puccinia coronata f. sp. avenae, the causal agent of oat crown rust.</title>
        <authorList>
            <person name="Miller M.E."/>
            <person name="Zhang Y."/>
            <person name="Omidvar V."/>
            <person name="Sperschneider J."/>
            <person name="Schwessinger B."/>
            <person name="Raley C."/>
            <person name="Palmer J.M."/>
            <person name="Garnica D."/>
            <person name="Upadhyaya N."/>
            <person name="Rathjen J."/>
            <person name="Taylor J.M."/>
            <person name="Park R.F."/>
            <person name="Dodds P.N."/>
            <person name="Hirsch C.D."/>
            <person name="Kianian S.F."/>
            <person name="Figueroa M."/>
        </authorList>
    </citation>
    <scope>NUCLEOTIDE SEQUENCE [LARGE SCALE GENOMIC DNA]</scope>
    <source>
        <strain evidence="4">12NC29</strain>
    </source>
</reference>
<feature type="transmembrane region" description="Helical" evidence="2">
    <location>
        <begin position="225"/>
        <end position="248"/>
    </location>
</feature>
<evidence type="ECO:0000313" key="4">
    <source>
        <dbReference type="EMBL" id="PLW54426.1"/>
    </source>
</evidence>
<dbReference type="EMBL" id="PGCJ01000046">
    <property type="protein sequence ID" value="PLW54426.1"/>
    <property type="molecule type" value="Genomic_DNA"/>
</dbReference>
<accession>A0A2N5VWT3</accession>
<evidence type="ECO:0000313" key="5">
    <source>
        <dbReference type="Proteomes" id="UP000235388"/>
    </source>
</evidence>
<protein>
    <submittedName>
        <fullName evidence="4">Uncharacterized protein</fullName>
    </submittedName>
</protein>
<proteinExistence type="predicted"/>
<keyword evidence="5" id="KW-1185">Reference proteome</keyword>
<keyword evidence="3" id="KW-0732">Signal</keyword>
<name>A0A2N5VWT3_9BASI</name>
<feature type="region of interest" description="Disordered" evidence="1">
    <location>
        <begin position="31"/>
        <end position="68"/>
    </location>
</feature>
<gene>
    <name evidence="4" type="ORF">PCANC_04795</name>
</gene>
<feature type="chain" id="PRO_5014704558" evidence="3">
    <location>
        <begin position="18"/>
        <end position="293"/>
    </location>
</feature>
<organism evidence="4 5">
    <name type="scientific">Puccinia coronata f. sp. avenae</name>
    <dbReference type="NCBI Taxonomy" id="200324"/>
    <lineage>
        <taxon>Eukaryota</taxon>
        <taxon>Fungi</taxon>
        <taxon>Dikarya</taxon>
        <taxon>Basidiomycota</taxon>
        <taxon>Pucciniomycotina</taxon>
        <taxon>Pucciniomycetes</taxon>
        <taxon>Pucciniales</taxon>
        <taxon>Pucciniaceae</taxon>
        <taxon>Puccinia</taxon>
    </lineage>
</organism>
<keyword evidence="2" id="KW-0812">Transmembrane</keyword>
<keyword evidence="2" id="KW-1133">Transmembrane helix</keyword>